<dbReference type="OrthoDB" id="10056939at2759"/>
<dbReference type="InterPro" id="IPR005540">
    <property type="entry name" value="KNOX1"/>
</dbReference>
<organism evidence="5 6">
    <name type="scientific">Cocos nucifera</name>
    <name type="common">Coconut palm</name>
    <dbReference type="NCBI Taxonomy" id="13894"/>
    <lineage>
        <taxon>Eukaryota</taxon>
        <taxon>Viridiplantae</taxon>
        <taxon>Streptophyta</taxon>
        <taxon>Embryophyta</taxon>
        <taxon>Tracheophyta</taxon>
        <taxon>Spermatophyta</taxon>
        <taxon>Magnoliopsida</taxon>
        <taxon>Liliopsida</taxon>
        <taxon>Arecaceae</taxon>
        <taxon>Arecoideae</taxon>
        <taxon>Cocoseae</taxon>
        <taxon>Attaleinae</taxon>
        <taxon>Cocos</taxon>
    </lineage>
</organism>
<feature type="domain" description="KNOX2" evidence="4">
    <location>
        <begin position="98"/>
        <end position="183"/>
    </location>
</feature>
<dbReference type="PANTHER" id="PTHR48452:SF1">
    <property type="entry name" value="FUSED COMPOUND LEAF 1"/>
    <property type="match status" value="1"/>
</dbReference>
<reference evidence="5" key="2">
    <citation type="submission" date="2019-07" db="EMBL/GenBank/DDBJ databases">
        <authorList>
            <person name="Yang Y."/>
            <person name="Bocs S."/>
            <person name="Baudouin L."/>
        </authorList>
    </citation>
    <scope>NUCLEOTIDE SEQUENCE</scope>
    <source>
        <tissue evidence="5">Spear leaf of Hainan Tall coconut</tissue>
    </source>
</reference>
<dbReference type="GO" id="GO:0005634">
    <property type="term" value="C:nucleus"/>
    <property type="evidence" value="ECO:0007669"/>
    <property type="project" value="UniProtKB-SubCell"/>
</dbReference>
<dbReference type="EMBL" id="CM017876">
    <property type="protein sequence ID" value="KAG1342860.1"/>
    <property type="molecule type" value="Genomic_DNA"/>
</dbReference>
<evidence type="ECO:0000313" key="6">
    <source>
        <dbReference type="Proteomes" id="UP000797356"/>
    </source>
</evidence>
<dbReference type="PANTHER" id="PTHR48452">
    <property type="entry name" value="FUSED COMPOUND LEAF 1"/>
    <property type="match status" value="1"/>
</dbReference>
<evidence type="ECO:0000256" key="1">
    <source>
        <dbReference type="ARBA" id="ARBA00004123"/>
    </source>
</evidence>
<keyword evidence="5" id="KW-0238">DNA-binding</keyword>
<reference evidence="5" key="1">
    <citation type="journal article" date="2017" name="Gigascience">
        <title>The genome draft of coconut (Cocos nucifera).</title>
        <authorList>
            <person name="Xiao Y."/>
            <person name="Xu P."/>
            <person name="Fan H."/>
            <person name="Baudouin L."/>
            <person name="Xia W."/>
            <person name="Bocs S."/>
            <person name="Xu J."/>
            <person name="Li Q."/>
            <person name="Guo A."/>
            <person name="Zhou L."/>
            <person name="Li J."/>
            <person name="Wu Y."/>
            <person name="Ma Z."/>
            <person name="Armero A."/>
            <person name="Issali A.E."/>
            <person name="Liu N."/>
            <person name="Peng M."/>
            <person name="Yang Y."/>
        </authorList>
    </citation>
    <scope>NUCLEOTIDE SEQUENCE</scope>
    <source>
        <tissue evidence="5">Spear leaf of Hainan Tall coconut</tissue>
    </source>
</reference>
<evidence type="ECO:0000259" key="3">
    <source>
        <dbReference type="SMART" id="SM01255"/>
    </source>
</evidence>
<dbReference type="Pfam" id="PF03791">
    <property type="entry name" value="KNOX2"/>
    <property type="match status" value="1"/>
</dbReference>
<evidence type="ECO:0000256" key="2">
    <source>
        <dbReference type="ARBA" id="ARBA00023242"/>
    </source>
</evidence>
<proteinExistence type="predicted"/>
<evidence type="ECO:0000259" key="4">
    <source>
        <dbReference type="SMART" id="SM01256"/>
    </source>
</evidence>
<gene>
    <name evidence="5" type="ORF">COCNU_05G010890</name>
</gene>
<dbReference type="AlphaFoldDB" id="A0A8K0IAT9"/>
<keyword evidence="5" id="KW-0371">Homeobox</keyword>
<name>A0A8K0IAT9_COCNU</name>
<dbReference type="GO" id="GO:0003677">
    <property type="term" value="F:DNA binding"/>
    <property type="evidence" value="ECO:0007669"/>
    <property type="project" value="UniProtKB-KW"/>
</dbReference>
<keyword evidence="6" id="KW-1185">Reference proteome</keyword>
<accession>A0A8K0IAT9</accession>
<protein>
    <submittedName>
        <fullName evidence="5">Homeobox protein knotted-1-like 6</fullName>
    </submittedName>
</protein>
<dbReference type="Proteomes" id="UP000797356">
    <property type="component" value="Chromosome 5"/>
</dbReference>
<keyword evidence="2" id="KW-0539">Nucleus</keyword>
<dbReference type="SMART" id="SM01256">
    <property type="entry name" value="KNOX2"/>
    <property type="match status" value="1"/>
</dbReference>
<dbReference type="Pfam" id="PF03790">
    <property type="entry name" value="KNOX1"/>
    <property type="match status" value="1"/>
</dbReference>
<feature type="domain" description="KNOX1" evidence="3">
    <location>
        <begin position="48"/>
        <end position="92"/>
    </location>
</feature>
<dbReference type="SMART" id="SM01255">
    <property type="entry name" value="KNOX1"/>
    <property type="match status" value="1"/>
</dbReference>
<sequence length="242" mass="26864">MEEMYGMHFVAATGGGLVSAEELQVLLAAAGDRKPTAIAEEGGQETAGDMKARIASHPRYPKLLEAYINCQKVGAPPEMPSFLDDIRWENDTAEGNAVSSLLGADPELDEFMVSSSHLLRTTLPYRKRIIGQQDIYDRIFFYKILLETFCDVLVKYRSDLARPFHEATTFFHTIERQLSDLCKPSTTTSIPYVSGKRRGTQDGVEGEKRTWEVSGGDWGWWLPQGLGFGAGPIRAAFGRTPI</sequence>
<comment type="caution">
    <text evidence="5">The sequence shown here is derived from an EMBL/GenBank/DDBJ whole genome shotgun (WGS) entry which is preliminary data.</text>
</comment>
<evidence type="ECO:0000313" key="5">
    <source>
        <dbReference type="EMBL" id="KAG1342860.1"/>
    </source>
</evidence>
<comment type="subcellular location">
    <subcellularLocation>
        <location evidence="1">Nucleus</location>
    </subcellularLocation>
</comment>
<dbReference type="InterPro" id="IPR005541">
    <property type="entry name" value="KNOX2"/>
</dbReference>